<dbReference type="EMBL" id="BDSP01000239">
    <property type="protein sequence ID" value="GAX26149.1"/>
    <property type="molecule type" value="Genomic_DNA"/>
</dbReference>
<protein>
    <recommendedName>
        <fullName evidence="2">Methyltransferase domain-containing protein</fullName>
    </recommendedName>
</protein>
<name>A0A1Z5KIQ5_FISSO</name>
<dbReference type="OrthoDB" id="547169at2759"/>
<dbReference type="PANTHER" id="PTHR13369">
    <property type="match status" value="1"/>
</dbReference>
<gene>
    <name evidence="3" type="ORF">FisN_18Hh265</name>
</gene>
<accession>A0A1Z5KIQ5</accession>
<dbReference type="InParanoid" id="A0A1Z5KIQ5"/>
<evidence type="ECO:0000313" key="3">
    <source>
        <dbReference type="EMBL" id="GAX26149.1"/>
    </source>
</evidence>
<proteinExistence type="predicted"/>
<dbReference type="AlphaFoldDB" id="A0A1Z5KIQ5"/>
<evidence type="ECO:0000313" key="4">
    <source>
        <dbReference type="Proteomes" id="UP000198406"/>
    </source>
</evidence>
<dbReference type="InterPro" id="IPR025714">
    <property type="entry name" value="Methyltranfer_dom"/>
</dbReference>
<keyword evidence="4" id="KW-1185">Reference proteome</keyword>
<comment type="caution">
    <text evidence="3">The sequence shown here is derived from an EMBL/GenBank/DDBJ whole genome shotgun (WGS) entry which is preliminary data.</text>
</comment>
<reference evidence="3 4" key="1">
    <citation type="journal article" date="2015" name="Plant Cell">
        <title>Oil accumulation by the oleaginous diatom Fistulifera solaris as revealed by the genome and transcriptome.</title>
        <authorList>
            <person name="Tanaka T."/>
            <person name="Maeda Y."/>
            <person name="Veluchamy A."/>
            <person name="Tanaka M."/>
            <person name="Abida H."/>
            <person name="Marechal E."/>
            <person name="Bowler C."/>
            <person name="Muto M."/>
            <person name="Sunaga Y."/>
            <person name="Tanaka M."/>
            <person name="Yoshino T."/>
            <person name="Taniguchi T."/>
            <person name="Fukuda Y."/>
            <person name="Nemoto M."/>
            <person name="Matsumoto M."/>
            <person name="Wong P.S."/>
            <person name="Aburatani S."/>
            <person name="Fujibuchi W."/>
        </authorList>
    </citation>
    <scope>NUCLEOTIDE SEQUENCE [LARGE SCALE GENOMIC DNA]</scope>
    <source>
        <strain evidence="3 4">JPCC DA0580</strain>
    </source>
</reference>
<dbReference type="SUPFAM" id="SSF53335">
    <property type="entry name" value="S-adenosyl-L-methionine-dependent methyltransferases"/>
    <property type="match status" value="1"/>
</dbReference>
<organism evidence="3 4">
    <name type="scientific">Fistulifera solaris</name>
    <name type="common">Oleaginous diatom</name>
    <dbReference type="NCBI Taxonomy" id="1519565"/>
    <lineage>
        <taxon>Eukaryota</taxon>
        <taxon>Sar</taxon>
        <taxon>Stramenopiles</taxon>
        <taxon>Ochrophyta</taxon>
        <taxon>Bacillariophyta</taxon>
        <taxon>Bacillariophyceae</taxon>
        <taxon>Bacillariophycidae</taxon>
        <taxon>Naviculales</taxon>
        <taxon>Naviculaceae</taxon>
        <taxon>Fistulifera</taxon>
    </lineage>
</organism>
<evidence type="ECO:0000259" key="2">
    <source>
        <dbReference type="Pfam" id="PF13679"/>
    </source>
</evidence>
<feature type="domain" description="Methyltransferase" evidence="2">
    <location>
        <begin position="271"/>
        <end position="427"/>
    </location>
</feature>
<dbReference type="InterPro" id="IPR029063">
    <property type="entry name" value="SAM-dependent_MTases_sf"/>
</dbReference>
<dbReference type="GO" id="GO:0005737">
    <property type="term" value="C:cytoplasm"/>
    <property type="evidence" value="ECO:0007669"/>
    <property type="project" value="TreeGrafter"/>
</dbReference>
<dbReference type="PANTHER" id="PTHR13369:SF3">
    <property type="entry name" value="METHYLTRANSFERASE DOMAIN-CONTAINING PROTEIN"/>
    <property type="match status" value="1"/>
</dbReference>
<dbReference type="Proteomes" id="UP000198406">
    <property type="component" value="Unassembled WGS sequence"/>
</dbReference>
<dbReference type="Pfam" id="PF13679">
    <property type="entry name" value="Methyltransf_32"/>
    <property type="match status" value="1"/>
</dbReference>
<evidence type="ECO:0000256" key="1">
    <source>
        <dbReference type="SAM" id="MobiDB-lite"/>
    </source>
</evidence>
<sequence>MKRRRIHQRLLVFVIFCCCAVMHHAFLLQRLSQQDPQSSLLWRQTPITATADQGNDTLIMNSFLTELQASIQQQTFSSITLYGPSKATLKKIADTEQTRGCLIRITGRLIQSKNSNKNGNKKTTRPSTQLQVTYKYHLATDIVKNWSLSSVSQSIQSLLLWTTFTSKSDSNNNSLLLDSSVVIPSEWGNPTPQQSQLGLHTATLETTTARYQLDLRSKTLSRHEISSTATTHTPQPHDRSKAVPVSSEAPMWQALGILNEQGKPRLNMASKYKQCQTFVQLLAQRIPFGSETPSEKPNKITVTDMGCGRGYLTFALHHYLSEQQQKHDNSFTVHSIGMDVRPKLVQEIQGIADRLGPPFDTLQFMTSTIEEYTSTLRTPDEDQGDDYQILMALHACDTATDDALFAGIQQEMDLLVVAPCCHRQIRPQLDAFHVQQKQQHALSDVWQYNIYRERHAESVTDTLRALLLEWAGYQVQVFEFVGGEHTSKNVMITAVRTAAARRRKKDDDELEQRIQSLAAFHGIHQHALAQHLGFALIPGKDVSKETAKKRSKYGFPQ</sequence>
<feature type="region of interest" description="Disordered" evidence="1">
    <location>
        <begin position="222"/>
        <end position="243"/>
    </location>
</feature>